<dbReference type="EC" id="2.3.2.27" evidence="3"/>
<feature type="region of interest" description="Disordered" evidence="9">
    <location>
        <begin position="859"/>
        <end position="894"/>
    </location>
</feature>
<name>A0ABM5BGE9_VICPA</name>
<dbReference type="Pfam" id="PF12906">
    <property type="entry name" value="RINGv"/>
    <property type="match status" value="1"/>
</dbReference>
<feature type="compositionally biased region" description="Low complexity" evidence="9">
    <location>
        <begin position="199"/>
        <end position="209"/>
    </location>
</feature>
<evidence type="ECO:0000256" key="5">
    <source>
        <dbReference type="ARBA" id="ARBA00022723"/>
    </source>
</evidence>
<feature type="compositionally biased region" description="Basic and acidic residues" evidence="9">
    <location>
        <begin position="466"/>
        <end position="499"/>
    </location>
</feature>
<evidence type="ECO:0000259" key="10">
    <source>
        <dbReference type="PROSITE" id="PS51292"/>
    </source>
</evidence>
<keyword evidence="4" id="KW-0808">Transferase</keyword>
<feature type="region of interest" description="Disordered" evidence="9">
    <location>
        <begin position="444"/>
        <end position="518"/>
    </location>
</feature>
<feature type="region of interest" description="Disordered" evidence="9">
    <location>
        <begin position="271"/>
        <end position="300"/>
    </location>
</feature>
<evidence type="ECO:0000256" key="7">
    <source>
        <dbReference type="ARBA" id="ARBA00022786"/>
    </source>
</evidence>
<dbReference type="GeneID" id="102539627"/>
<dbReference type="InterPro" id="IPR011016">
    <property type="entry name" value="Znf_RING-CH"/>
</dbReference>
<dbReference type="RefSeq" id="XP_072795470.1">
    <property type="nucleotide sequence ID" value="XM_072939369.1"/>
</dbReference>
<dbReference type="SUPFAM" id="SSF57850">
    <property type="entry name" value="RING/U-box"/>
    <property type="match status" value="1"/>
</dbReference>
<evidence type="ECO:0000256" key="3">
    <source>
        <dbReference type="ARBA" id="ARBA00012483"/>
    </source>
</evidence>
<feature type="compositionally biased region" description="Low complexity" evidence="9">
    <location>
        <begin position="282"/>
        <end position="293"/>
    </location>
</feature>
<dbReference type="PANTHER" id="PTHR14471:SF5">
    <property type="entry name" value="E3 UBIQUITIN-PROTEIN LIGASE MARCHF10-RELATED"/>
    <property type="match status" value="1"/>
</dbReference>
<evidence type="ECO:0000256" key="9">
    <source>
        <dbReference type="SAM" id="MobiDB-lite"/>
    </source>
</evidence>
<evidence type="ECO:0000256" key="8">
    <source>
        <dbReference type="ARBA" id="ARBA00022833"/>
    </source>
</evidence>
<dbReference type="Gene3D" id="3.30.40.10">
    <property type="entry name" value="Zinc/RING finger domain, C3HC4 (zinc finger)"/>
    <property type="match status" value="1"/>
</dbReference>
<keyword evidence="8" id="KW-0862">Zinc</keyword>
<feature type="compositionally biased region" description="Basic and acidic residues" evidence="9">
    <location>
        <begin position="35"/>
        <end position="61"/>
    </location>
</feature>
<organism evidence="11 12">
    <name type="scientific">Vicugna pacos</name>
    <name type="common">Alpaca</name>
    <name type="synonym">Lama pacos</name>
    <dbReference type="NCBI Taxonomy" id="30538"/>
    <lineage>
        <taxon>Eukaryota</taxon>
        <taxon>Metazoa</taxon>
        <taxon>Chordata</taxon>
        <taxon>Craniata</taxon>
        <taxon>Vertebrata</taxon>
        <taxon>Euteleostomi</taxon>
        <taxon>Mammalia</taxon>
        <taxon>Eutheria</taxon>
        <taxon>Laurasiatheria</taxon>
        <taxon>Artiodactyla</taxon>
        <taxon>Tylopoda</taxon>
        <taxon>Camelidae</taxon>
        <taxon>Vicugna</taxon>
    </lineage>
</organism>
<feature type="domain" description="RING-CH-type" evidence="10">
    <location>
        <begin position="735"/>
        <end position="805"/>
    </location>
</feature>
<accession>A0ABM5BGE9</accession>
<keyword evidence="7" id="KW-0833">Ubl conjugation pathway</keyword>
<dbReference type="InterPro" id="IPR052297">
    <property type="entry name" value="RING-CH-type_E3_ubiq-ligase"/>
</dbReference>
<evidence type="ECO:0000313" key="11">
    <source>
        <dbReference type="Proteomes" id="UP001652581"/>
    </source>
</evidence>
<dbReference type="InterPro" id="IPR013083">
    <property type="entry name" value="Znf_RING/FYVE/PHD"/>
</dbReference>
<keyword evidence="11" id="KW-1185">Reference proteome</keyword>
<dbReference type="PROSITE" id="PS51292">
    <property type="entry name" value="ZF_RING_CH"/>
    <property type="match status" value="1"/>
</dbReference>
<evidence type="ECO:0000256" key="4">
    <source>
        <dbReference type="ARBA" id="ARBA00022679"/>
    </source>
</evidence>
<evidence type="ECO:0000256" key="1">
    <source>
        <dbReference type="ARBA" id="ARBA00000900"/>
    </source>
</evidence>
<dbReference type="SMART" id="SM00744">
    <property type="entry name" value="RINGv"/>
    <property type="match status" value="1"/>
</dbReference>
<comment type="pathway">
    <text evidence="2">Protein modification; protein ubiquitination.</text>
</comment>
<feature type="region of interest" description="Disordered" evidence="9">
    <location>
        <begin position="143"/>
        <end position="244"/>
    </location>
</feature>
<gene>
    <name evidence="12" type="primary">MARCHF10</name>
</gene>
<evidence type="ECO:0000256" key="2">
    <source>
        <dbReference type="ARBA" id="ARBA00004906"/>
    </source>
</evidence>
<feature type="region of interest" description="Disordered" evidence="9">
    <location>
        <begin position="35"/>
        <end position="76"/>
    </location>
</feature>
<protein>
    <recommendedName>
        <fullName evidence="3">RING-type E3 ubiquitin transferase</fullName>
        <ecNumber evidence="3">2.3.2.27</ecNumber>
    </recommendedName>
</protein>
<dbReference type="PANTHER" id="PTHR14471">
    <property type="entry name" value="MARCH7/10 E3 UBIQUITIN PROTEIN LIGASE FAMILY MEMBER"/>
    <property type="match status" value="1"/>
</dbReference>
<proteinExistence type="predicted"/>
<evidence type="ECO:0000313" key="12">
    <source>
        <dbReference type="RefSeq" id="XP_072795470.1"/>
    </source>
</evidence>
<evidence type="ECO:0000256" key="6">
    <source>
        <dbReference type="ARBA" id="ARBA00022771"/>
    </source>
</evidence>
<keyword evidence="5" id="KW-0479">Metal-binding</keyword>
<comment type="catalytic activity">
    <reaction evidence="1">
        <text>S-ubiquitinyl-[E2 ubiquitin-conjugating enzyme]-L-cysteine + [acceptor protein]-L-lysine = [E2 ubiquitin-conjugating enzyme]-L-cysteine + N(6)-ubiquitinyl-[acceptor protein]-L-lysine.</text>
        <dbReference type="EC" id="2.3.2.27"/>
    </reaction>
</comment>
<keyword evidence="6" id="KW-0863">Zinc-finger</keyword>
<dbReference type="Proteomes" id="UP001652581">
    <property type="component" value="Chromosome 16"/>
</dbReference>
<sequence length="894" mass="99672">MLHEAKDRQKFVSDVQYLRDMQHKVDSEYQACLRRQEYRRDPNEKKRDRFGGQETNFERSRFSSGSSSKQRPPCDPTMPASFISHLSSPHPWLRPQASLPEDDATFATPSISWLVCCLQPKPVPTDPSDTRKHHLLHEASLDFSPFSSSGEEDPLAEPRLSTKNSACKSDSRLPAIDQTSVKQKHKSTMTPKKSEKAGPSKPSPAAQAPQILSRKKRPDLGRLTVSPDLQSPRACRDRSRQMPRLPGKALALRGADPVVQQEGPIWTSDTKMKRPTRERRSLVSSSQLVTVTEKTPERAKKGNLSALAQNEPHPALSQGFQGTSGSQLLSESLGPPLISTNLGGPRRTTFQFRDEDFYSVLSLNPRGENDDTEEETHTEEELLLAGMLPLHSPSSHKRSRFLGTSATQAKNKSFVDHPANCRANSIRRSEFSPGLLRISSAMEPVTEQPSVGPSMFQDPRLPDAGSSKENDSSDSDNEKKIFHSWDTKSEPSPDDDLHADNVLFTGGTSMEDRPGPHDYQRGWQAYLNDSSNSFDCFLASRPPAPRSSMNSSCNTPGSLMHSALRDDTPGDLSMSSTLVPNSDSGGNSRFNVRQPLSIIRHRNLLASAENHSYFPVNSAHELDVRGAEDTTLTSQSQEAPLYTEDLLLNHQSSLSLVESSSSPPSQMNLQDHLHVPGSLQENIPITFFAVSEFPNQNDTGSRMEVSGFTDEKEATKIKADPEKLKKLQESLLQEDSAEEGDWCRICQIAGGSPTNPLLEPCGCVGSLQFVHLECLKQWLKVKITSGADLSTVKTCEMCKQDLLVDLDDFNMTEFYQKHQQSRAQHELMNTGLYLVLLLRLYQRRFAELMRLNDNRAARERLSRNYPQPRPEENESSELGDGNESSICESNRRVV</sequence>
<reference evidence="12" key="1">
    <citation type="submission" date="2025-08" db="UniProtKB">
        <authorList>
            <consortium name="RefSeq"/>
        </authorList>
    </citation>
    <scope>IDENTIFICATION</scope>
</reference>